<dbReference type="Proteomes" id="UP000770717">
    <property type="component" value="Unassembled WGS sequence"/>
</dbReference>
<dbReference type="PANTHER" id="PTHR46026:SF1">
    <property type="entry name" value="RHO-TYPE GUANINE NUCLEOTIDE EXCHANGE FACTOR, ISOFORM F"/>
    <property type="match status" value="1"/>
</dbReference>
<feature type="domain" description="SH3" evidence="3">
    <location>
        <begin position="69"/>
        <end position="132"/>
    </location>
</feature>
<evidence type="ECO:0000313" key="5">
    <source>
        <dbReference type="Proteomes" id="UP000770717"/>
    </source>
</evidence>
<dbReference type="Pfam" id="PF00018">
    <property type="entry name" value="SH3_1"/>
    <property type="match status" value="2"/>
</dbReference>
<keyword evidence="5" id="KW-1185">Reference proteome</keyword>
<evidence type="ECO:0000256" key="1">
    <source>
        <dbReference type="ARBA" id="ARBA00022443"/>
    </source>
</evidence>
<dbReference type="PROSITE" id="PS50002">
    <property type="entry name" value="SH3"/>
    <property type="match status" value="2"/>
</dbReference>
<dbReference type="OrthoDB" id="2015333at2759"/>
<dbReference type="InterPro" id="IPR036028">
    <property type="entry name" value="SH3-like_dom_sf"/>
</dbReference>
<dbReference type="SMART" id="SM00326">
    <property type="entry name" value="SH3"/>
    <property type="match status" value="2"/>
</dbReference>
<dbReference type="PANTHER" id="PTHR46026">
    <property type="entry name" value="RHO-TYPE GUANINE NUCLEOTIDE EXCHANGE FACTOR, ISOFORM F"/>
    <property type="match status" value="1"/>
</dbReference>
<dbReference type="Gene3D" id="2.30.30.40">
    <property type="entry name" value="SH3 Domains"/>
    <property type="match status" value="2"/>
</dbReference>
<evidence type="ECO:0000256" key="2">
    <source>
        <dbReference type="PROSITE-ProRule" id="PRU00192"/>
    </source>
</evidence>
<protein>
    <recommendedName>
        <fullName evidence="3">SH3 domain-containing protein</fullName>
    </recommendedName>
</protein>
<dbReference type="CDD" id="cd11992">
    <property type="entry name" value="SH3_Intersectin2_3"/>
    <property type="match status" value="1"/>
</dbReference>
<gene>
    <name evidence="4" type="ORF">GDO78_020275</name>
</gene>
<sequence>EFVAIYPYSSSEPGDLIFNEGDIIQVTQKEGEWWSGIVGDRTGIFPSNYVRPRDQEGFGNVGKAGTLTKKPEIAQVTTAYTATGTEQLSLAPGQLILILKKNPSGWWQGELQVIDMHRSRAIHGRNSPHPVH</sequence>
<dbReference type="InterPro" id="IPR001452">
    <property type="entry name" value="SH3_domain"/>
</dbReference>
<dbReference type="PRINTS" id="PR00452">
    <property type="entry name" value="SH3DOMAIN"/>
</dbReference>
<dbReference type="EMBL" id="WNTK01048082">
    <property type="protein sequence ID" value="KAG9460671.1"/>
    <property type="molecule type" value="Genomic_DNA"/>
</dbReference>
<comment type="caution">
    <text evidence="4">The sequence shown here is derived from an EMBL/GenBank/DDBJ whole genome shotgun (WGS) entry which is preliminary data.</text>
</comment>
<feature type="domain" description="SH3" evidence="3">
    <location>
        <begin position="1"/>
        <end position="55"/>
    </location>
</feature>
<keyword evidence="1 2" id="KW-0728">SH3 domain</keyword>
<name>A0A8J6B383_ELECQ</name>
<feature type="non-terminal residue" evidence="4">
    <location>
        <position position="132"/>
    </location>
</feature>
<reference evidence="4" key="1">
    <citation type="thesis" date="2020" institute="ProQuest LLC" country="789 East Eisenhower Parkway, Ann Arbor, MI, USA">
        <title>Comparative Genomics and Chromosome Evolution.</title>
        <authorList>
            <person name="Mudd A.B."/>
        </authorList>
    </citation>
    <scope>NUCLEOTIDE SEQUENCE</scope>
    <source>
        <strain evidence="4">HN-11 Male</strain>
        <tissue evidence="4">Kidney and liver</tissue>
    </source>
</reference>
<evidence type="ECO:0000313" key="4">
    <source>
        <dbReference type="EMBL" id="KAG9460671.1"/>
    </source>
</evidence>
<dbReference type="AlphaFoldDB" id="A0A8J6B383"/>
<proteinExistence type="predicted"/>
<evidence type="ECO:0000259" key="3">
    <source>
        <dbReference type="PROSITE" id="PS50002"/>
    </source>
</evidence>
<accession>A0A8J6B383</accession>
<organism evidence="4 5">
    <name type="scientific">Eleutherodactylus coqui</name>
    <name type="common">Puerto Rican coqui</name>
    <dbReference type="NCBI Taxonomy" id="57060"/>
    <lineage>
        <taxon>Eukaryota</taxon>
        <taxon>Metazoa</taxon>
        <taxon>Chordata</taxon>
        <taxon>Craniata</taxon>
        <taxon>Vertebrata</taxon>
        <taxon>Euteleostomi</taxon>
        <taxon>Amphibia</taxon>
        <taxon>Batrachia</taxon>
        <taxon>Anura</taxon>
        <taxon>Neobatrachia</taxon>
        <taxon>Hyloidea</taxon>
        <taxon>Eleutherodactylidae</taxon>
        <taxon>Eleutherodactylinae</taxon>
        <taxon>Eleutherodactylus</taxon>
        <taxon>Eleutherodactylus</taxon>
    </lineage>
</organism>
<dbReference type="InterPro" id="IPR035739">
    <property type="entry name" value="Intersectin-2_SH3_3"/>
</dbReference>
<dbReference type="SUPFAM" id="SSF50044">
    <property type="entry name" value="SH3-domain"/>
    <property type="match status" value="2"/>
</dbReference>